<name>A0A948RRJ9_UNCEI</name>
<dbReference type="Proteomes" id="UP000777784">
    <property type="component" value="Unassembled WGS sequence"/>
</dbReference>
<evidence type="ECO:0000256" key="1">
    <source>
        <dbReference type="ARBA" id="ARBA00022737"/>
    </source>
</evidence>
<evidence type="ECO:0000256" key="2">
    <source>
        <dbReference type="ARBA" id="ARBA00023122"/>
    </source>
</evidence>
<organism evidence="7 8">
    <name type="scientific">Eiseniibacteriota bacterium</name>
    <dbReference type="NCBI Taxonomy" id="2212470"/>
    <lineage>
        <taxon>Bacteria</taxon>
        <taxon>Candidatus Eiseniibacteriota</taxon>
    </lineage>
</organism>
<evidence type="ECO:0000313" key="8">
    <source>
        <dbReference type="Proteomes" id="UP000777784"/>
    </source>
</evidence>
<dbReference type="CDD" id="cd04590">
    <property type="entry name" value="CBS_pair_CorC_HlyC_assoc"/>
    <property type="match status" value="1"/>
</dbReference>
<dbReference type="Gene3D" id="3.30.465.10">
    <property type="match status" value="1"/>
</dbReference>
<dbReference type="PANTHER" id="PTHR43099:SF5">
    <property type="entry name" value="HLYC_CORC FAMILY TRANSPORTER"/>
    <property type="match status" value="1"/>
</dbReference>
<feature type="transmembrane region" description="Helical" evidence="5">
    <location>
        <begin position="59"/>
        <end position="77"/>
    </location>
</feature>
<dbReference type="InterPro" id="IPR000644">
    <property type="entry name" value="CBS_dom"/>
</dbReference>
<dbReference type="InterPro" id="IPR046342">
    <property type="entry name" value="CBS_dom_sf"/>
</dbReference>
<keyword evidence="5" id="KW-0812">Transmembrane</keyword>
<keyword evidence="5" id="KW-0472">Membrane</keyword>
<feature type="region of interest" description="Disordered" evidence="4">
    <location>
        <begin position="354"/>
        <end position="374"/>
    </location>
</feature>
<sequence length="374" mass="42270">MINLLIFAGSLFWGVWVLFEAWKGQTQRILILGGMGSLGITILGSVFRVAPMGALPGPGWLILWVPSFLGFLAGRRLDGRRVYPKRLDWVEGPVEAAAAVFGLLAGFIGKRRHGRPEAKETRGHAHQEALEQVLDLGSRSVDEVMISRSEMDPLNADDEVRHWIRFTIEKRWSRFPVYREHLDQIIGLVTIRELLSTRSLTDKIGAYALPVPFVPETMKCDDLLRQLWKTGEHIAIAVDEYGGVAGLVTREDLLEILVGDLLEEPESQGAKMTRVDRRTWLADGAFRTEDFDERFSVELPDGEYETLAGLFLERLGRIPQVGERLEIHGIEMVVASRDERRIQTIKIRFLAMPPGRKEGSRESKLKEDLHDGQI</sequence>
<dbReference type="InterPro" id="IPR016169">
    <property type="entry name" value="FAD-bd_PCMH_sub2"/>
</dbReference>
<dbReference type="Pfam" id="PF00571">
    <property type="entry name" value="CBS"/>
    <property type="match status" value="2"/>
</dbReference>
<proteinExistence type="predicted"/>
<dbReference type="AlphaFoldDB" id="A0A948RRJ9"/>
<dbReference type="SUPFAM" id="SSF56176">
    <property type="entry name" value="FAD-binding/transporter-associated domain-like"/>
    <property type="match status" value="1"/>
</dbReference>
<feature type="transmembrane region" description="Helical" evidence="5">
    <location>
        <begin position="6"/>
        <end position="22"/>
    </location>
</feature>
<dbReference type="GO" id="GO:0050660">
    <property type="term" value="F:flavin adenine dinucleotide binding"/>
    <property type="evidence" value="ECO:0007669"/>
    <property type="project" value="InterPro"/>
</dbReference>
<evidence type="ECO:0000256" key="4">
    <source>
        <dbReference type="SAM" id="MobiDB-lite"/>
    </source>
</evidence>
<keyword evidence="5" id="KW-1133">Transmembrane helix</keyword>
<feature type="domain" description="CBS" evidence="6">
    <location>
        <begin position="207"/>
        <end position="264"/>
    </location>
</feature>
<evidence type="ECO:0000256" key="5">
    <source>
        <dbReference type="SAM" id="Phobius"/>
    </source>
</evidence>
<keyword evidence="2 3" id="KW-0129">CBS domain</keyword>
<dbReference type="Pfam" id="PF03471">
    <property type="entry name" value="CorC_HlyC"/>
    <property type="match status" value="1"/>
</dbReference>
<comment type="caution">
    <text evidence="7">The sequence shown here is derived from an EMBL/GenBank/DDBJ whole genome shotgun (WGS) entry which is preliminary data.</text>
</comment>
<keyword evidence="1" id="KW-0677">Repeat</keyword>
<dbReference type="Gene3D" id="3.10.580.10">
    <property type="entry name" value="CBS-domain"/>
    <property type="match status" value="1"/>
</dbReference>
<dbReference type="SMART" id="SM01091">
    <property type="entry name" value="CorC_HlyC"/>
    <property type="match status" value="1"/>
</dbReference>
<dbReference type="EMBL" id="JAHJDP010000012">
    <property type="protein sequence ID" value="MBU2689703.1"/>
    <property type="molecule type" value="Genomic_DNA"/>
</dbReference>
<dbReference type="InterPro" id="IPR036318">
    <property type="entry name" value="FAD-bd_PCMH-like_sf"/>
</dbReference>
<dbReference type="InterPro" id="IPR051676">
    <property type="entry name" value="UPF0053_domain"/>
</dbReference>
<accession>A0A948RRJ9</accession>
<feature type="transmembrane region" description="Helical" evidence="5">
    <location>
        <begin position="89"/>
        <end position="109"/>
    </location>
</feature>
<feature type="transmembrane region" description="Helical" evidence="5">
    <location>
        <begin position="29"/>
        <end position="47"/>
    </location>
</feature>
<evidence type="ECO:0000259" key="6">
    <source>
        <dbReference type="PROSITE" id="PS51371"/>
    </source>
</evidence>
<reference evidence="7" key="1">
    <citation type="submission" date="2021-05" db="EMBL/GenBank/DDBJ databases">
        <title>Energy efficiency and biological interactions define the core microbiome of deep oligotrophic groundwater.</title>
        <authorList>
            <person name="Mehrshad M."/>
            <person name="Lopez-Fernandez M."/>
            <person name="Bell E."/>
            <person name="Bernier-Latmani R."/>
            <person name="Bertilsson S."/>
            <person name="Dopson M."/>
        </authorList>
    </citation>
    <scope>NUCLEOTIDE SEQUENCE</scope>
    <source>
        <strain evidence="7">Modern_marine.mb.64</strain>
    </source>
</reference>
<protein>
    <submittedName>
        <fullName evidence="7">Hemolysin family protein</fullName>
    </submittedName>
</protein>
<dbReference type="InterPro" id="IPR005170">
    <property type="entry name" value="Transptr-assoc_dom"/>
</dbReference>
<dbReference type="PANTHER" id="PTHR43099">
    <property type="entry name" value="UPF0053 PROTEIN YRKA"/>
    <property type="match status" value="1"/>
</dbReference>
<evidence type="ECO:0000256" key="3">
    <source>
        <dbReference type="PROSITE-ProRule" id="PRU00703"/>
    </source>
</evidence>
<dbReference type="PROSITE" id="PS51371">
    <property type="entry name" value="CBS"/>
    <property type="match status" value="1"/>
</dbReference>
<feature type="compositionally biased region" description="Basic and acidic residues" evidence="4">
    <location>
        <begin position="355"/>
        <end position="374"/>
    </location>
</feature>
<evidence type="ECO:0000313" key="7">
    <source>
        <dbReference type="EMBL" id="MBU2689703.1"/>
    </source>
</evidence>
<gene>
    <name evidence="7" type="ORF">KJ970_02170</name>
</gene>
<dbReference type="SUPFAM" id="SSF54631">
    <property type="entry name" value="CBS-domain pair"/>
    <property type="match status" value="1"/>
</dbReference>
<dbReference type="InterPro" id="IPR044751">
    <property type="entry name" value="Ion_transp-like_CBS"/>
</dbReference>